<organism evidence="8 9">
    <name type="scientific">Streptomyces bullii</name>
    <dbReference type="NCBI Taxonomy" id="349910"/>
    <lineage>
        <taxon>Bacteria</taxon>
        <taxon>Bacillati</taxon>
        <taxon>Actinomycetota</taxon>
        <taxon>Actinomycetes</taxon>
        <taxon>Kitasatosporales</taxon>
        <taxon>Streptomycetaceae</taxon>
        <taxon>Streptomyces</taxon>
    </lineage>
</organism>
<gene>
    <name evidence="5 8" type="primary">dut</name>
    <name evidence="8" type="ORF">ACFPZJ_11965</name>
</gene>
<feature type="region of interest" description="Disordered" evidence="6">
    <location>
        <begin position="150"/>
        <end position="196"/>
    </location>
</feature>
<evidence type="ECO:0000256" key="3">
    <source>
        <dbReference type="ARBA" id="ARBA00023080"/>
    </source>
</evidence>
<keyword evidence="5" id="KW-0460">Magnesium</keyword>
<feature type="compositionally biased region" description="Low complexity" evidence="6">
    <location>
        <begin position="158"/>
        <end position="178"/>
    </location>
</feature>
<dbReference type="HAMAP" id="MF_00116">
    <property type="entry name" value="dUTPase_bact"/>
    <property type="match status" value="1"/>
</dbReference>
<comment type="similarity">
    <text evidence="1 5">Belongs to the dUTPase family.</text>
</comment>
<dbReference type="Proteomes" id="UP001596154">
    <property type="component" value="Unassembled WGS sequence"/>
</dbReference>
<evidence type="ECO:0000256" key="2">
    <source>
        <dbReference type="ARBA" id="ARBA00022801"/>
    </source>
</evidence>
<dbReference type="InterPro" id="IPR008181">
    <property type="entry name" value="dUTPase"/>
</dbReference>
<dbReference type="EMBL" id="JBHSNY010000004">
    <property type="protein sequence ID" value="MFC5634482.1"/>
    <property type="molecule type" value="Genomic_DNA"/>
</dbReference>
<reference evidence="9" key="1">
    <citation type="journal article" date="2019" name="Int. J. Syst. Evol. Microbiol.">
        <title>The Global Catalogue of Microorganisms (GCM) 10K type strain sequencing project: providing services to taxonomists for standard genome sequencing and annotation.</title>
        <authorList>
            <consortium name="The Broad Institute Genomics Platform"/>
            <consortium name="The Broad Institute Genome Sequencing Center for Infectious Disease"/>
            <person name="Wu L."/>
            <person name="Ma J."/>
        </authorList>
    </citation>
    <scope>NUCLEOTIDE SEQUENCE [LARGE SCALE GENOMIC DNA]</scope>
    <source>
        <strain evidence="9">CGMCC 4.7248</strain>
    </source>
</reference>
<dbReference type="InterPro" id="IPR036157">
    <property type="entry name" value="dUTPase-like_sf"/>
</dbReference>
<sequence length="196" mass="20306">MSPVSSPLGREPRRHLEVLVRRVDPDVPLPTYAHPGDAGADLRTTEACALGPGERAVLPTGVSVALPEGYAAFVHPRSGLAARCGVALVNAPGTVDAGYRGEIKVIVVNLDPREPVRFERFDRIAQLVVQQVERVRFQEVAELPDSARAEGGFGSTGGHAAVAGTSGTSGTSGQAAVGGTTGGNRYASVVSDREGQ</sequence>
<evidence type="ECO:0000256" key="1">
    <source>
        <dbReference type="ARBA" id="ARBA00006581"/>
    </source>
</evidence>
<dbReference type="EC" id="3.6.1.23" evidence="5"/>
<comment type="caution">
    <text evidence="8">The sequence shown here is derived from an EMBL/GenBank/DDBJ whole genome shotgun (WGS) entry which is preliminary data.</text>
</comment>
<keyword evidence="5" id="KW-0479">Metal-binding</keyword>
<name>A0ABW0ULP7_9ACTN</name>
<dbReference type="InterPro" id="IPR033704">
    <property type="entry name" value="dUTPase_trimeric"/>
</dbReference>
<feature type="domain" description="dUTPase-like" evidence="7">
    <location>
        <begin position="27"/>
        <end position="157"/>
    </location>
</feature>
<comment type="catalytic activity">
    <reaction evidence="4 5">
        <text>dUTP + H2O = dUMP + diphosphate + H(+)</text>
        <dbReference type="Rhea" id="RHEA:10248"/>
        <dbReference type="ChEBI" id="CHEBI:15377"/>
        <dbReference type="ChEBI" id="CHEBI:15378"/>
        <dbReference type="ChEBI" id="CHEBI:33019"/>
        <dbReference type="ChEBI" id="CHEBI:61555"/>
        <dbReference type="ChEBI" id="CHEBI:246422"/>
        <dbReference type="EC" id="3.6.1.23"/>
    </reaction>
</comment>
<dbReference type="PANTHER" id="PTHR11241:SF0">
    <property type="entry name" value="DEOXYURIDINE 5'-TRIPHOSPHATE NUCLEOTIDOHYDROLASE"/>
    <property type="match status" value="1"/>
</dbReference>
<evidence type="ECO:0000313" key="9">
    <source>
        <dbReference type="Proteomes" id="UP001596154"/>
    </source>
</evidence>
<comment type="pathway">
    <text evidence="5">Pyrimidine metabolism; dUMP biosynthesis; dUMP from dCTP (dUTP route): step 2/2.</text>
</comment>
<feature type="binding site" evidence="5">
    <location>
        <begin position="94"/>
        <end position="96"/>
    </location>
    <ligand>
        <name>substrate</name>
    </ligand>
</feature>
<dbReference type="Pfam" id="PF00692">
    <property type="entry name" value="dUTPase"/>
    <property type="match status" value="1"/>
</dbReference>
<evidence type="ECO:0000256" key="5">
    <source>
        <dbReference type="HAMAP-Rule" id="MF_00116"/>
    </source>
</evidence>
<dbReference type="InterPro" id="IPR029054">
    <property type="entry name" value="dUTPase-like"/>
</dbReference>
<dbReference type="SUPFAM" id="SSF51283">
    <property type="entry name" value="dUTPase-like"/>
    <property type="match status" value="1"/>
</dbReference>
<keyword evidence="3 5" id="KW-0546">Nucleotide metabolism</keyword>
<evidence type="ECO:0000313" key="8">
    <source>
        <dbReference type="EMBL" id="MFC5634482.1"/>
    </source>
</evidence>
<proteinExistence type="inferred from homology"/>
<protein>
    <recommendedName>
        <fullName evidence="5">Deoxyuridine 5'-triphosphate nucleotidohydrolase</fullName>
        <shortName evidence="5">dUTPase</shortName>
        <ecNumber evidence="5">3.6.1.23</ecNumber>
    </recommendedName>
    <alternativeName>
        <fullName evidence="5">dUTP pyrophosphatase</fullName>
    </alternativeName>
</protein>
<keyword evidence="2 5" id="KW-0378">Hydrolase</keyword>
<dbReference type="NCBIfam" id="NF001862">
    <property type="entry name" value="PRK00601.1"/>
    <property type="match status" value="1"/>
</dbReference>
<dbReference type="CDD" id="cd07557">
    <property type="entry name" value="trimeric_dUTPase"/>
    <property type="match status" value="1"/>
</dbReference>
<comment type="function">
    <text evidence="5">This enzyme is involved in nucleotide metabolism: it produces dUMP, the immediate precursor of thymidine nucleotides and it decreases the intracellular concentration of dUTP so that uracil cannot be incorporated into DNA.</text>
</comment>
<dbReference type="PANTHER" id="PTHR11241">
    <property type="entry name" value="DEOXYURIDINE 5'-TRIPHOSPHATE NUCLEOTIDOHYDROLASE"/>
    <property type="match status" value="1"/>
</dbReference>
<feature type="binding site" evidence="5">
    <location>
        <begin position="77"/>
        <end position="79"/>
    </location>
    <ligand>
        <name>substrate</name>
    </ligand>
</feature>
<dbReference type="RefSeq" id="WP_381021280.1">
    <property type="nucleotide sequence ID" value="NZ_JBHSNY010000004.1"/>
</dbReference>
<dbReference type="GO" id="GO:0004170">
    <property type="term" value="F:dUTP diphosphatase activity"/>
    <property type="evidence" value="ECO:0007669"/>
    <property type="project" value="UniProtKB-EC"/>
</dbReference>
<comment type="caution">
    <text evidence="5">Lacks conserved residue(s) required for the propagation of feature annotation.</text>
</comment>
<dbReference type="Gene3D" id="2.70.40.10">
    <property type="match status" value="1"/>
</dbReference>
<evidence type="ECO:0000256" key="6">
    <source>
        <dbReference type="SAM" id="MobiDB-lite"/>
    </source>
</evidence>
<keyword evidence="9" id="KW-1185">Reference proteome</keyword>
<evidence type="ECO:0000256" key="4">
    <source>
        <dbReference type="ARBA" id="ARBA00047686"/>
    </source>
</evidence>
<accession>A0ABW0ULP7</accession>
<feature type="binding site" evidence="5">
    <location>
        <position position="90"/>
    </location>
    <ligand>
        <name>substrate</name>
    </ligand>
</feature>
<dbReference type="NCBIfam" id="TIGR00576">
    <property type="entry name" value="dut"/>
    <property type="match status" value="1"/>
</dbReference>
<evidence type="ECO:0000259" key="7">
    <source>
        <dbReference type="Pfam" id="PF00692"/>
    </source>
</evidence>
<comment type="cofactor">
    <cofactor evidence="5">
        <name>Mg(2+)</name>
        <dbReference type="ChEBI" id="CHEBI:18420"/>
    </cofactor>
</comment>